<dbReference type="PANTHER" id="PTHR30026:SF20">
    <property type="entry name" value="OUTER MEMBRANE PROTEIN TOLC"/>
    <property type="match status" value="1"/>
</dbReference>
<dbReference type="PANTHER" id="PTHR30026">
    <property type="entry name" value="OUTER MEMBRANE PROTEIN TOLC"/>
    <property type="match status" value="1"/>
</dbReference>
<keyword evidence="4" id="KW-1134">Transmembrane beta strand</keyword>
<evidence type="ECO:0000313" key="9">
    <source>
        <dbReference type="EMBL" id="EFM02595.1"/>
    </source>
</evidence>
<dbReference type="SUPFAM" id="SSF56954">
    <property type="entry name" value="Outer membrane efflux proteins (OEP)"/>
    <property type="match status" value="1"/>
</dbReference>
<evidence type="ECO:0000256" key="3">
    <source>
        <dbReference type="ARBA" id="ARBA00022448"/>
    </source>
</evidence>
<organism evidence="9 10">
    <name type="scientific">Hoylesella marshii DSM 16973 = JCM 13450</name>
    <dbReference type="NCBI Taxonomy" id="862515"/>
    <lineage>
        <taxon>Bacteria</taxon>
        <taxon>Pseudomonadati</taxon>
        <taxon>Bacteroidota</taxon>
        <taxon>Bacteroidia</taxon>
        <taxon>Bacteroidales</taxon>
        <taxon>Prevotellaceae</taxon>
        <taxon>Hoylesella</taxon>
    </lineage>
</organism>
<dbReference type="AlphaFoldDB" id="E0NQM1"/>
<comment type="similarity">
    <text evidence="2">Belongs to the outer membrane factor (OMF) (TC 1.B.17) family.</text>
</comment>
<dbReference type="InterPro" id="IPR003423">
    <property type="entry name" value="OMP_efflux"/>
</dbReference>
<evidence type="ECO:0000256" key="1">
    <source>
        <dbReference type="ARBA" id="ARBA00004442"/>
    </source>
</evidence>
<comment type="subcellular location">
    <subcellularLocation>
        <location evidence="1">Cell outer membrane</location>
    </subcellularLocation>
</comment>
<keyword evidence="10" id="KW-1185">Reference proteome</keyword>
<dbReference type="GO" id="GO:1990281">
    <property type="term" value="C:efflux pump complex"/>
    <property type="evidence" value="ECO:0007669"/>
    <property type="project" value="TreeGrafter"/>
</dbReference>
<keyword evidence="8" id="KW-0732">Signal</keyword>
<gene>
    <name evidence="9" type="ORF">HMPREF0658_0472</name>
</gene>
<dbReference type="EMBL" id="AEEI01000020">
    <property type="protein sequence ID" value="EFM02595.1"/>
    <property type="molecule type" value="Genomic_DNA"/>
</dbReference>
<dbReference type="Pfam" id="PF02321">
    <property type="entry name" value="OEP"/>
    <property type="match status" value="2"/>
</dbReference>
<dbReference type="Proteomes" id="UP000004394">
    <property type="component" value="Unassembled WGS sequence"/>
</dbReference>
<dbReference type="RefSeq" id="WP_006948234.1">
    <property type="nucleotide sequence ID" value="NZ_BAJI01000001.1"/>
</dbReference>
<dbReference type="HOGENOM" id="CLU_012817_12_1_10"/>
<evidence type="ECO:0000256" key="6">
    <source>
        <dbReference type="ARBA" id="ARBA00023136"/>
    </source>
</evidence>
<name>E0NQM1_9BACT</name>
<keyword evidence="3" id="KW-0813">Transport</keyword>
<evidence type="ECO:0000313" key="10">
    <source>
        <dbReference type="Proteomes" id="UP000004394"/>
    </source>
</evidence>
<evidence type="ECO:0000256" key="4">
    <source>
        <dbReference type="ARBA" id="ARBA00022452"/>
    </source>
</evidence>
<dbReference type="BioCyc" id="PMAR862515-HMP:GMOO-484-MONOMER"/>
<dbReference type="GO" id="GO:0015562">
    <property type="term" value="F:efflux transmembrane transporter activity"/>
    <property type="evidence" value="ECO:0007669"/>
    <property type="project" value="InterPro"/>
</dbReference>
<evidence type="ECO:0000256" key="8">
    <source>
        <dbReference type="SAM" id="SignalP"/>
    </source>
</evidence>
<dbReference type="GO" id="GO:0015288">
    <property type="term" value="F:porin activity"/>
    <property type="evidence" value="ECO:0007669"/>
    <property type="project" value="TreeGrafter"/>
</dbReference>
<evidence type="ECO:0000256" key="5">
    <source>
        <dbReference type="ARBA" id="ARBA00022692"/>
    </source>
</evidence>
<feature type="signal peptide" evidence="8">
    <location>
        <begin position="1"/>
        <end position="19"/>
    </location>
</feature>
<dbReference type="GO" id="GO:0009279">
    <property type="term" value="C:cell outer membrane"/>
    <property type="evidence" value="ECO:0007669"/>
    <property type="project" value="UniProtKB-SubCell"/>
</dbReference>
<dbReference type="OrthoDB" id="9807719at2"/>
<comment type="caution">
    <text evidence="9">The sequence shown here is derived from an EMBL/GenBank/DDBJ whole genome shotgun (WGS) entry which is preliminary data.</text>
</comment>
<keyword evidence="5" id="KW-0812">Transmembrane</keyword>
<protein>
    <submittedName>
        <fullName evidence="9">Outer membrane efflux protein</fullName>
    </submittedName>
</protein>
<dbReference type="eggNOG" id="COG1538">
    <property type="taxonomic scope" value="Bacteria"/>
</dbReference>
<dbReference type="STRING" id="862515.HMPREF0658_0472"/>
<reference evidence="9" key="1">
    <citation type="submission" date="2010-07" db="EMBL/GenBank/DDBJ databases">
        <authorList>
            <person name="Muzny D."/>
            <person name="Qin X."/>
            <person name="Deng J."/>
            <person name="Jiang H."/>
            <person name="Liu Y."/>
            <person name="Qu J."/>
            <person name="Song X.-Z."/>
            <person name="Zhang L."/>
            <person name="Thornton R."/>
            <person name="Coyle M."/>
            <person name="Francisco L."/>
            <person name="Jackson L."/>
            <person name="Javaid M."/>
            <person name="Korchina V."/>
            <person name="Kovar C."/>
            <person name="Mata R."/>
            <person name="Mathew T."/>
            <person name="Ngo R."/>
            <person name="Nguyen L."/>
            <person name="Nguyen N."/>
            <person name="Okwuonu G."/>
            <person name="Ongeri F."/>
            <person name="Pham C."/>
            <person name="Simmons D."/>
            <person name="Wilczek-Boney K."/>
            <person name="Hale W."/>
            <person name="Jakkamsetti A."/>
            <person name="Pham P."/>
            <person name="Ruth R."/>
            <person name="San Lucas F."/>
            <person name="Warren J."/>
            <person name="Zhang J."/>
            <person name="Zhao Z."/>
            <person name="Zhou C."/>
            <person name="Zhu D."/>
            <person name="Lee S."/>
            <person name="Bess C."/>
            <person name="Blankenburg K."/>
            <person name="Forbes L."/>
            <person name="Fu Q."/>
            <person name="Gubbala S."/>
            <person name="Hirani K."/>
            <person name="Jayaseelan J.C."/>
            <person name="Lara F."/>
            <person name="Munidasa M."/>
            <person name="Palculict T."/>
            <person name="Patil S."/>
            <person name="Pu L.-L."/>
            <person name="Saada N."/>
            <person name="Tang L."/>
            <person name="Weissenberger G."/>
            <person name="Zhu Y."/>
            <person name="Hemphill L."/>
            <person name="Shang Y."/>
            <person name="Youmans B."/>
            <person name="Ayvaz T."/>
            <person name="Ross M."/>
            <person name="Santibanez J."/>
            <person name="Aqrawi P."/>
            <person name="Gross S."/>
            <person name="Joshi V."/>
            <person name="Fowler G."/>
            <person name="Nazareth L."/>
            <person name="Reid J."/>
            <person name="Worley K."/>
            <person name="Petrosino J."/>
            <person name="Highlander S."/>
            <person name="Gibbs R."/>
        </authorList>
    </citation>
    <scope>NUCLEOTIDE SEQUENCE [LARGE SCALE GENOMIC DNA]</scope>
    <source>
        <strain evidence="9">DSM 16973</strain>
    </source>
</reference>
<feature type="chain" id="PRO_5003138236" evidence="8">
    <location>
        <begin position="20"/>
        <end position="495"/>
    </location>
</feature>
<dbReference type="InterPro" id="IPR051906">
    <property type="entry name" value="TolC-like"/>
</dbReference>
<evidence type="ECO:0000256" key="2">
    <source>
        <dbReference type="ARBA" id="ARBA00007613"/>
    </source>
</evidence>
<evidence type="ECO:0000256" key="7">
    <source>
        <dbReference type="ARBA" id="ARBA00023237"/>
    </source>
</evidence>
<accession>E0NQM1</accession>
<keyword evidence="6" id="KW-0472">Membrane</keyword>
<proteinExistence type="inferred from homology"/>
<dbReference type="Gene3D" id="1.20.1600.10">
    <property type="entry name" value="Outer membrane efflux proteins (OEP)"/>
    <property type="match status" value="1"/>
</dbReference>
<keyword evidence="7" id="KW-0998">Cell outer membrane</keyword>
<sequence length="495" mass="54331">MKGLLSLFLFAGSALPCLAQQLSLDSCRQLALRNNKQLNIAKMKQDVALNTRKATHTKLLPHVNAVGGYTFFSRKISLLNNEQKAGLSNLGTTAATKTTQGISNTITSLAQQGIITPAQALQLQQMMTTVGPQISGGIAQMGNELGASLRDALDTDTRNVWSGAVMVTQPIYMGGGLLAANRMAKLAEKLASNGVDERRQTTLYDTDQAYWTVVSLRQKEKLATSYLNLVRKLDTDVAKMIREGVATRADGLKVSVKVNEAEMQLTQVDDGLSLARMYLCQLCGLPLDSNITLSDEGKETLPSAEVIPEVTEINNRPELRMLETAVNMSKEATKMVRAAYLPQVGLTGGYLISNPNLFNGFQRKFAGVWNVGIVVRVPVWNWCEGDYKVRASKITSRIATLELSEAKEKIELQVNQSRFKVKEAYKKLAMARKNIERADENLRCANLGFKEGVMETTDVMAAQTAWLQAQTQKIDAEIDVKLSLVNLKKALGVLE</sequence>